<dbReference type="Proteomes" id="UP000028302">
    <property type="component" value="Unassembled WGS sequence"/>
</dbReference>
<dbReference type="PATRIC" id="fig|1304275.5.peg.3086"/>
<keyword evidence="4" id="KW-0472">Membrane</keyword>
<evidence type="ECO:0000256" key="4">
    <source>
        <dbReference type="ARBA" id="ARBA00023136"/>
    </source>
</evidence>
<comment type="subcellular location">
    <subcellularLocation>
        <location evidence="1">Cell membrane</location>
    </subcellularLocation>
</comment>
<evidence type="ECO:0000256" key="5">
    <source>
        <dbReference type="SAM" id="SignalP"/>
    </source>
</evidence>
<evidence type="ECO:0000259" key="6">
    <source>
        <dbReference type="Pfam" id="PF04069"/>
    </source>
</evidence>
<dbReference type="PANTHER" id="PTHR47737:SF1">
    <property type="entry name" value="GLYCINE BETAINE_PROLINE BETAINE TRANSPORT SYSTEM PERMEASE PROTEIN PROW"/>
    <property type="match status" value="1"/>
</dbReference>
<dbReference type="Pfam" id="PF04069">
    <property type="entry name" value="OpuAC"/>
    <property type="match status" value="1"/>
</dbReference>
<keyword evidence="8" id="KW-1185">Reference proteome</keyword>
<dbReference type="GO" id="GO:0005275">
    <property type="term" value="F:amine transmembrane transporter activity"/>
    <property type="evidence" value="ECO:0007669"/>
    <property type="project" value="TreeGrafter"/>
</dbReference>
<proteinExistence type="predicted"/>
<evidence type="ECO:0000313" key="7">
    <source>
        <dbReference type="EMBL" id="KEZ76429.1"/>
    </source>
</evidence>
<dbReference type="Gene3D" id="3.40.190.10">
    <property type="entry name" value="Periplasmic binding protein-like II"/>
    <property type="match status" value="1"/>
</dbReference>
<protein>
    <submittedName>
        <fullName evidence="7">Substrate binding glycine betaine/L-proline ABC transporter</fullName>
    </submittedName>
</protein>
<evidence type="ECO:0000313" key="8">
    <source>
        <dbReference type="Proteomes" id="UP000028302"/>
    </source>
</evidence>
<dbReference type="OrthoDB" id="9787902at2"/>
<accession>A0A084II95</accession>
<organism evidence="7 8">
    <name type="scientific">Salinisphaera hydrothermalis (strain C41B8)</name>
    <dbReference type="NCBI Taxonomy" id="1304275"/>
    <lineage>
        <taxon>Bacteria</taxon>
        <taxon>Pseudomonadati</taxon>
        <taxon>Pseudomonadota</taxon>
        <taxon>Gammaproteobacteria</taxon>
        <taxon>Salinisphaerales</taxon>
        <taxon>Salinisphaeraceae</taxon>
        <taxon>Salinisphaera</taxon>
    </lineage>
</organism>
<sequence length="288" mass="31635">MRRICGFATALLVALTATGTAIAGSAPVTIYTDNYAGDEAISRVARDLIETHYDTKVQLKAVSVGVAFLGAAHNENSLFMAAWLPKTHADYMARVKDQVDDLGTVYPGARLGWAVPDYVPKDQLDSITDLKKPAVAKKLDGRIQGISAGAGEMQLSHKAMKAYQLDNMKLITASGPAMTAALKRAVEHHKWIVVTAWSPHWMWERFNLRYLKDPKNVLGTEDHVDVIANPSLKKNEPEIAAFLSRMRFSIDQINAMLADANKTSYEAAAKKFIKAHPKTVQSWLGKSS</sequence>
<evidence type="ECO:0000256" key="2">
    <source>
        <dbReference type="ARBA" id="ARBA00022448"/>
    </source>
</evidence>
<dbReference type="InterPro" id="IPR007210">
    <property type="entry name" value="ABC_Gly_betaine_transp_sub-bd"/>
</dbReference>
<dbReference type="GO" id="GO:0031460">
    <property type="term" value="P:glycine betaine transport"/>
    <property type="evidence" value="ECO:0007669"/>
    <property type="project" value="TreeGrafter"/>
</dbReference>
<dbReference type="eggNOG" id="COG2113">
    <property type="taxonomic scope" value="Bacteria"/>
</dbReference>
<dbReference type="STRING" id="1304275.C41B8_15100"/>
<keyword evidence="5" id="KW-0732">Signal</keyword>
<feature type="domain" description="ABC-type glycine betaine transport system substrate-binding" evidence="6">
    <location>
        <begin position="27"/>
        <end position="274"/>
    </location>
</feature>
<dbReference type="Gene3D" id="3.40.190.100">
    <property type="entry name" value="Glycine betaine-binding periplasmic protein, domain 2"/>
    <property type="match status" value="1"/>
</dbReference>
<dbReference type="PANTHER" id="PTHR47737">
    <property type="entry name" value="GLYCINE BETAINE/PROLINE BETAINE TRANSPORT SYSTEM PERMEASE PROTEIN PROW"/>
    <property type="match status" value="1"/>
</dbReference>
<dbReference type="CDD" id="cd13639">
    <property type="entry name" value="PBP2_OpuAC_like"/>
    <property type="match status" value="1"/>
</dbReference>
<keyword evidence="3" id="KW-1003">Cell membrane</keyword>
<comment type="caution">
    <text evidence="7">The sequence shown here is derived from an EMBL/GenBank/DDBJ whole genome shotgun (WGS) entry which is preliminary data.</text>
</comment>
<dbReference type="GO" id="GO:0015871">
    <property type="term" value="P:choline transport"/>
    <property type="evidence" value="ECO:0007669"/>
    <property type="project" value="TreeGrafter"/>
</dbReference>
<dbReference type="AlphaFoldDB" id="A0A084II95"/>
<reference evidence="7 8" key="1">
    <citation type="submission" date="2013-03" db="EMBL/GenBank/DDBJ databases">
        <title>Salinisphaera hydrothermalis C41B8 Genome Sequencing.</title>
        <authorList>
            <person name="Li C."/>
            <person name="Lai Q."/>
            <person name="Shao Z."/>
        </authorList>
    </citation>
    <scope>NUCLEOTIDE SEQUENCE [LARGE SCALE GENOMIC DNA]</scope>
    <source>
        <strain evidence="7 8">C41B8</strain>
    </source>
</reference>
<name>A0A084II95_SALHC</name>
<feature type="signal peptide" evidence="5">
    <location>
        <begin position="1"/>
        <end position="23"/>
    </location>
</feature>
<dbReference type="SUPFAM" id="SSF53850">
    <property type="entry name" value="Periplasmic binding protein-like II"/>
    <property type="match status" value="1"/>
</dbReference>
<dbReference type="GO" id="GO:0043190">
    <property type="term" value="C:ATP-binding cassette (ABC) transporter complex"/>
    <property type="evidence" value="ECO:0007669"/>
    <property type="project" value="InterPro"/>
</dbReference>
<evidence type="ECO:0000256" key="3">
    <source>
        <dbReference type="ARBA" id="ARBA00022475"/>
    </source>
</evidence>
<dbReference type="GO" id="GO:0015226">
    <property type="term" value="F:carnitine transmembrane transporter activity"/>
    <property type="evidence" value="ECO:0007669"/>
    <property type="project" value="TreeGrafter"/>
</dbReference>
<evidence type="ECO:0000256" key="1">
    <source>
        <dbReference type="ARBA" id="ARBA00004236"/>
    </source>
</evidence>
<dbReference type="EMBL" id="APNK01000030">
    <property type="protein sequence ID" value="KEZ76429.1"/>
    <property type="molecule type" value="Genomic_DNA"/>
</dbReference>
<gene>
    <name evidence="7" type="ORF">C41B8_15100</name>
</gene>
<feature type="chain" id="PRO_5001776422" evidence="5">
    <location>
        <begin position="24"/>
        <end position="288"/>
    </location>
</feature>
<keyword evidence="2" id="KW-0813">Transport</keyword>